<evidence type="ECO:0000313" key="3">
    <source>
        <dbReference type="EMBL" id="ONM48814.1"/>
    </source>
</evidence>
<feature type="transmembrane region" description="Helical" evidence="2">
    <location>
        <begin position="126"/>
        <end position="148"/>
    </location>
</feature>
<feature type="region of interest" description="Disordered" evidence="1">
    <location>
        <begin position="278"/>
        <end position="302"/>
    </location>
</feature>
<name>A0A1V2TH59_9NOCA</name>
<dbReference type="OrthoDB" id="4537888at2"/>
<feature type="transmembrane region" description="Helical" evidence="2">
    <location>
        <begin position="194"/>
        <end position="214"/>
    </location>
</feature>
<feature type="region of interest" description="Disordered" evidence="1">
    <location>
        <begin position="218"/>
        <end position="242"/>
    </location>
</feature>
<accession>A0A1V2TH59</accession>
<dbReference type="Proteomes" id="UP000188836">
    <property type="component" value="Unassembled WGS sequence"/>
</dbReference>
<keyword evidence="2" id="KW-0812">Transmembrane</keyword>
<organism evidence="3 4">
    <name type="scientific">Nocardia donostiensis</name>
    <dbReference type="NCBI Taxonomy" id="1538463"/>
    <lineage>
        <taxon>Bacteria</taxon>
        <taxon>Bacillati</taxon>
        <taxon>Actinomycetota</taxon>
        <taxon>Actinomycetes</taxon>
        <taxon>Mycobacteriales</taxon>
        <taxon>Nocardiaceae</taxon>
        <taxon>Nocardia</taxon>
    </lineage>
</organism>
<feature type="transmembrane region" description="Helical" evidence="2">
    <location>
        <begin position="37"/>
        <end position="59"/>
    </location>
</feature>
<dbReference type="EMBL" id="MUMY01000007">
    <property type="protein sequence ID" value="ONM48814.1"/>
    <property type="molecule type" value="Genomic_DNA"/>
</dbReference>
<keyword evidence="2" id="KW-1133">Transmembrane helix</keyword>
<feature type="region of interest" description="Disordered" evidence="1">
    <location>
        <begin position="1"/>
        <end position="29"/>
    </location>
</feature>
<feature type="compositionally biased region" description="Basic and acidic residues" evidence="1">
    <location>
        <begin position="15"/>
        <end position="29"/>
    </location>
</feature>
<keyword evidence="4" id="KW-1185">Reference proteome</keyword>
<dbReference type="RefSeq" id="WP_077116294.1">
    <property type="nucleotide sequence ID" value="NZ_MUKP01000004.1"/>
</dbReference>
<feature type="transmembrane region" description="Helical" evidence="2">
    <location>
        <begin position="98"/>
        <end position="119"/>
    </location>
</feature>
<keyword evidence="2" id="KW-0472">Membrane</keyword>
<proteinExistence type="predicted"/>
<protein>
    <submittedName>
        <fullName evidence="3">Uncharacterized protein</fullName>
    </submittedName>
</protein>
<comment type="caution">
    <text evidence="3">The sequence shown here is derived from an EMBL/GenBank/DDBJ whole genome shotgun (WGS) entry which is preliminary data.</text>
</comment>
<evidence type="ECO:0000256" key="2">
    <source>
        <dbReference type="SAM" id="Phobius"/>
    </source>
</evidence>
<evidence type="ECO:0000313" key="4">
    <source>
        <dbReference type="Proteomes" id="UP000188836"/>
    </source>
</evidence>
<gene>
    <name evidence="3" type="ORF">B0T46_10005</name>
</gene>
<reference evidence="3 4" key="1">
    <citation type="journal article" date="2016" name="Antonie Van Leeuwenhoek">
        <title>Nocardia donostiensis sp. nov., isolated from human respiratory specimens.</title>
        <authorList>
            <person name="Ercibengoa M."/>
            <person name="Bell M."/>
            <person name="Marimon J.M."/>
            <person name="Humrighouse B."/>
            <person name="Klenk H.P."/>
            <person name="Potter G."/>
            <person name="Perez-Trallero E."/>
        </authorList>
    </citation>
    <scope>NUCLEOTIDE SEQUENCE [LARGE SCALE GENOMIC DNA]</scope>
    <source>
        <strain evidence="3 4">X1655</strain>
    </source>
</reference>
<dbReference type="AlphaFoldDB" id="A0A1V2TH59"/>
<sequence>MAQPNPWQKQASRTRHSETADRPTVSRDDRANETRAGWGYICAAIASMLTFALLFQPWLSAWGPKGEATADAFGRITGYTSDPQGWTMATARKVGITGFWALLAAAAIITTVFAVAAYLRTRNEALAHLATAASIAVALFVLATVLYLNSKAPELRVASQSHDGLQTLLDLASGARETSNSGKHPVASAGLEPAALLAAVLAVGAAVAAVAQWLGGTSATPGATSTEQPEPSTAEPADTATETVAVRATSRTVDPEESASLWHELMFADLVAHANRAHPALEQSDSEGADRPRGLRKPVLTS</sequence>
<evidence type="ECO:0000256" key="1">
    <source>
        <dbReference type="SAM" id="MobiDB-lite"/>
    </source>
</evidence>
<feature type="compositionally biased region" description="Polar residues" evidence="1">
    <location>
        <begin position="1"/>
        <end position="11"/>
    </location>
</feature>